<dbReference type="AlphaFoldDB" id="B8BZR2"/>
<dbReference type="InParanoid" id="B8BZR2"/>
<gene>
    <name evidence="5" type="ORF">THAPSDRAFT_22332</name>
</gene>
<dbReference type="Proteomes" id="UP000001449">
    <property type="component" value="Chromosome 4"/>
</dbReference>
<evidence type="ECO:0000313" key="5">
    <source>
        <dbReference type="EMBL" id="EED92929.1"/>
    </source>
</evidence>
<dbReference type="EMBL" id="CM000641">
    <property type="protein sequence ID" value="EED92929.1"/>
    <property type="molecule type" value="Genomic_DNA"/>
</dbReference>
<evidence type="ECO:0000256" key="2">
    <source>
        <dbReference type="ARBA" id="ARBA00022670"/>
    </source>
</evidence>
<dbReference type="Gene3D" id="3.40.50.880">
    <property type="match status" value="1"/>
</dbReference>
<sequence length="384" mass="41904">MVLAVARPYVTTSYLTASTTHHHQRLTTSIVSCPPHRRAWTPPKATALKGLFSGSGNAGMSHPYFAQSVVDLTKRSAKECNLLYIGTASYDIPKYRDIQTEAFIGLGCTVQSLDVANGLPLTFDMEEAVEKAHIILVSGGNTLFAVDTWKLVGLDELLKSAAHRGTVMTGGSAGCICWFDGGHSDSMDPDTYRLPMLKEYQEENPNSGTKVRSVNFEEGTFSSMANGQEGSGKEWNYIRVEGLGIFPGLVCPHYCRTQSNGVPRMVDFDAMMMRHPLELGLGIDHFAALEIDGDNFRVLSIRGETGSIDLSVPDESEDGSVDMSRVPGAWIKYVDASGALQSKPCPTSGKVQDLLQMVVDPSKHILLDERVELCRKQNPSPLLE</sequence>
<dbReference type="FunFam" id="3.40.50.880:FF:000093">
    <property type="entry name" value="Cyclin 1, putative"/>
    <property type="match status" value="1"/>
</dbReference>
<dbReference type="InterPro" id="IPR029062">
    <property type="entry name" value="Class_I_gatase-like"/>
</dbReference>
<dbReference type="CDD" id="cd03146">
    <property type="entry name" value="GAT1_Peptidase_E"/>
    <property type="match status" value="1"/>
</dbReference>
<dbReference type="SUPFAM" id="SSF52317">
    <property type="entry name" value="Class I glutamine amidotransferase-like"/>
    <property type="match status" value="1"/>
</dbReference>
<name>B8BZR2_THAPS</name>
<organism evidence="5 6">
    <name type="scientific">Thalassiosira pseudonana</name>
    <name type="common">Marine diatom</name>
    <name type="synonym">Cyclotella nana</name>
    <dbReference type="NCBI Taxonomy" id="35128"/>
    <lineage>
        <taxon>Eukaryota</taxon>
        <taxon>Sar</taxon>
        <taxon>Stramenopiles</taxon>
        <taxon>Ochrophyta</taxon>
        <taxon>Bacillariophyta</taxon>
        <taxon>Coscinodiscophyceae</taxon>
        <taxon>Thalassiosirophycidae</taxon>
        <taxon>Thalassiosirales</taxon>
        <taxon>Thalassiosiraceae</taxon>
        <taxon>Thalassiosira</taxon>
    </lineage>
</organism>
<dbReference type="eggNOG" id="ENOG502RYZZ">
    <property type="taxonomic scope" value="Eukaryota"/>
</dbReference>
<accession>B8BZR2</accession>
<protein>
    <submittedName>
        <fullName evidence="5">Uncharacterized protein</fullName>
    </submittedName>
</protein>
<dbReference type="InterPro" id="IPR005320">
    <property type="entry name" value="Peptidase_S51"/>
</dbReference>
<dbReference type="HOGENOM" id="CLU_071731_0_0_1"/>
<dbReference type="GO" id="GO:0008236">
    <property type="term" value="F:serine-type peptidase activity"/>
    <property type="evidence" value="ECO:0007669"/>
    <property type="project" value="UniProtKB-KW"/>
</dbReference>
<dbReference type="PANTHER" id="PTHR20842">
    <property type="entry name" value="PROTEASE S51 ALPHA-ASPARTYL DIPEPTIDASE"/>
    <property type="match status" value="1"/>
</dbReference>
<evidence type="ECO:0000256" key="3">
    <source>
        <dbReference type="ARBA" id="ARBA00022801"/>
    </source>
</evidence>
<dbReference type="PaxDb" id="35128-Thaps22332"/>
<comment type="similarity">
    <text evidence="1">Belongs to the peptidase S51 family.</text>
</comment>
<proteinExistence type="inferred from homology"/>
<reference evidence="5 6" key="1">
    <citation type="journal article" date="2004" name="Science">
        <title>The genome of the diatom Thalassiosira pseudonana: ecology, evolution, and metabolism.</title>
        <authorList>
            <person name="Armbrust E.V."/>
            <person name="Berges J.A."/>
            <person name="Bowler C."/>
            <person name="Green B.R."/>
            <person name="Martinez D."/>
            <person name="Putnam N.H."/>
            <person name="Zhou S."/>
            <person name="Allen A.E."/>
            <person name="Apt K.E."/>
            <person name="Bechner M."/>
            <person name="Brzezinski M.A."/>
            <person name="Chaal B.K."/>
            <person name="Chiovitti A."/>
            <person name="Davis A.K."/>
            <person name="Demarest M.S."/>
            <person name="Detter J.C."/>
            <person name="Glavina T."/>
            <person name="Goodstein D."/>
            <person name="Hadi M.Z."/>
            <person name="Hellsten U."/>
            <person name="Hildebrand M."/>
            <person name="Jenkins B.D."/>
            <person name="Jurka J."/>
            <person name="Kapitonov V.V."/>
            <person name="Kroger N."/>
            <person name="Lau W.W."/>
            <person name="Lane T.W."/>
            <person name="Larimer F.W."/>
            <person name="Lippmeier J.C."/>
            <person name="Lucas S."/>
            <person name="Medina M."/>
            <person name="Montsant A."/>
            <person name="Obornik M."/>
            <person name="Parker M.S."/>
            <person name="Palenik B."/>
            <person name="Pazour G.J."/>
            <person name="Richardson P.M."/>
            <person name="Rynearson T.A."/>
            <person name="Saito M.A."/>
            <person name="Schwartz D.C."/>
            <person name="Thamatrakoln K."/>
            <person name="Valentin K."/>
            <person name="Vardi A."/>
            <person name="Wilkerson F.P."/>
            <person name="Rokhsar D.S."/>
        </authorList>
    </citation>
    <scope>NUCLEOTIDE SEQUENCE [LARGE SCALE GENOMIC DNA]</scope>
    <source>
        <strain evidence="5 6">CCMP1335</strain>
    </source>
</reference>
<dbReference type="Pfam" id="PF03575">
    <property type="entry name" value="Peptidase_S51"/>
    <property type="match status" value="2"/>
</dbReference>
<evidence type="ECO:0000256" key="1">
    <source>
        <dbReference type="ARBA" id="ARBA00006534"/>
    </source>
</evidence>
<evidence type="ECO:0000313" key="6">
    <source>
        <dbReference type="Proteomes" id="UP000001449"/>
    </source>
</evidence>
<dbReference type="GeneID" id="7448830"/>
<dbReference type="OMA" id="RFHAMEN"/>
<keyword evidence="2" id="KW-0645">Protease</keyword>
<reference evidence="5 6" key="2">
    <citation type="journal article" date="2008" name="Nature">
        <title>The Phaeodactylum genome reveals the evolutionary history of diatom genomes.</title>
        <authorList>
            <person name="Bowler C."/>
            <person name="Allen A.E."/>
            <person name="Badger J.H."/>
            <person name="Grimwood J."/>
            <person name="Jabbari K."/>
            <person name="Kuo A."/>
            <person name="Maheswari U."/>
            <person name="Martens C."/>
            <person name="Maumus F."/>
            <person name="Otillar R.P."/>
            <person name="Rayko E."/>
            <person name="Salamov A."/>
            <person name="Vandepoele K."/>
            <person name="Beszteri B."/>
            <person name="Gruber A."/>
            <person name="Heijde M."/>
            <person name="Katinka M."/>
            <person name="Mock T."/>
            <person name="Valentin K."/>
            <person name="Verret F."/>
            <person name="Berges J.A."/>
            <person name="Brownlee C."/>
            <person name="Cadoret J.P."/>
            <person name="Chiovitti A."/>
            <person name="Choi C.J."/>
            <person name="Coesel S."/>
            <person name="De Martino A."/>
            <person name="Detter J.C."/>
            <person name="Durkin C."/>
            <person name="Falciatore A."/>
            <person name="Fournet J."/>
            <person name="Haruta M."/>
            <person name="Huysman M.J."/>
            <person name="Jenkins B.D."/>
            <person name="Jiroutova K."/>
            <person name="Jorgensen R.E."/>
            <person name="Joubert Y."/>
            <person name="Kaplan A."/>
            <person name="Kroger N."/>
            <person name="Kroth P.G."/>
            <person name="La Roche J."/>
            <person name="Lindquist E."/>
            <person name="Lommer M."/>
            <person name="Martin-Jezequel V."/>
            <person name="Lopez P.J."/>
            <person name="Lucas S."/>
            <person name="Mangogna M."/>
            <person name="McGinnis K."/>
            <person name="Medlin L.K."/>
            <person name="Montsant A."/>
            <person name="Oudot-Le Secq M.P."/>
            <person name="Napoli C."/>
            <person name="Obornik M."/>
            <person name="Parker M.S."/>
            <person name="Petit J.L."/>
            <person name="Porcel B.M."/>
            <person name="Poulsen N."/>
            <person name="Robison M."/>
            <person name="Rychlewski L."/>
            <person name="Rynearson T.A."/>
            <person name="Schmutz J."/>
            <person name="Shapiro H."/>
            <person name="Siaut M."/>
            <person name="Stanley M."/>
            <person name="Sussman M.R."/>
            <person name="Taylor A.R."/>
            <person name="Vardi A."/>
            <person name="von Dassow P."/>
            <person name="Vyverman W."/>
            <person name="Willis A."/>
            <person name="Wyrwicz L.S."/>
            <person name="Rokhsar D.S."/>
            <person name="Weissenbach J."/>
            <person name="Armbrust E.V."/>
            <person name="Green B.R."/>
            <person name="Van de Peer Y."/>
            <person name="Grigoriev I.V."/>
        </authorList>
    </citation>
    <scope>NUCLEOTIDE SEQUENCE [LARGE SCALE GENOMIC DNA]</scope>
    <source>
        <strain evidence="5 6">CCMP1335</strain>
    </source>
</reference>
<dbReference type="PANTHER" id="PTHR20842:SF0">
    <property type="entry name" value="ALPHA-ASPARTYL DIPEPTIDASE"/>
    <property type="match status" value="1"/>
</dbReference>
<dbReference type="GO" id="GO:0006508">
    <property type="term" value="P:proteolysis"/>
    <property type="evidence" value="ECO:0007669"/>
    <property type="project" value="UniProtKB-KW"/>
</dbReference>
<keyword evidence="4" id="KW-0720">Serine protease</keyword>
<dbReference type="KEGG" id="tps:THAPSDRAFT_22332"/>
<keyword evidence="6" id="KW-1185">Reference proteome</keyword>
<evidence type="ECO:0000256" key="4">
    <source>
        <dbReference type="ARBA" id="ARBA00022825"/>
    </source>
</evidence>
<dbReference type="RefSeq" id="XP_002289392.1">
    <property type="nucleotide sequence ID" value="XM_002289356.1"/>
</dbReference>
<keyword evidence="3" id="KW-0378">Hydrolase</keyword>